<dbReference type="Proteomes" id="UP001138997">
    <property type="component" value="Unassembled WGS sequence"/>
</dbReference>
<reference evidence="1" key="1">
    <citation type="submission" date="2021-11" db="EMBL/GenBank/DDBJ databases">
        <title>Streptomyces corallinus and Kineosporia corallina sp. nov., two new coral-derived marine actinobacteria.</title>
        <authorList>
            <person name="Buangrab K."/>
            <person name="Sutthacheep M."/>
            <person name="Yeemin T."/>
            <person name="Harunari E."/>
            <person name="Igarashi Y."/>
            <person name="Sripreechasak P."/>
            <person name="Kanchanasin P."/>
            <person name="Tanasupawat S."/>
            <person name="Phongsopitanun W."/>
        </authorList>
    </citation>
    <scope>NUCLEOTIDE SEQUENCE</scope>
    <source>
        <strain evidence="1">JCM 31032</strain>
    </source>
</reference>
<proteinExistence type="predicted"/>
<keyword evidence="2" id="KW-1185">Reference proteome</keyword>
<dbReference type="AlphaFoldDB" id="A0A9X1NKF8"/>
<comment type="caution">
    <text evidence="1">The sequence shown here is derived from an EMBL/GenBank/DDBJ whole genome shotgun (WGS) entry which is preliminary data.</text>
</comment>
<sequence length="137" mass="15031">MRADLQKELDELITAVRRSLELAGLPVFLISEDRRFDGVRIWSDVEVSLMGEESGVVFAEWRHSAELVSLAMADDEEGSSATPESQYYDAVGDVMRAAMISILTAAGFLVAQAPDDSDYFQLLYIQKGAEPPITSGL</sequence>
<evidence type="ECO:0000313" key="1">
    <source>
        <dbReference type="EMBL" id="MCD5314811.1"/>
    </source>
</evidence>
<gene>
    <name evidence="1" type="ORF">LR394_28310</name>
</gene>
<protein>
    <submittedName>
        <fullName evidence="1">Uncharacterized protein</fullName>
    </submittedName>
</protein>
<dbReference type="RefSeq" id="WP_231447615.1">
    <property type="nucleotide sequence ID" value="NZ_JAJOMB010000018.1"/>
</dbReference>
<organism evidence="1 2">
    <name type="scientific">Kineosporia babensis</name>
    <dbReference type="NCBI Taxonomy" id="499548"/>
    <lineage>
        <taxon>Bacteria</taxon>
        <taxon>Bacillati</taxon>
        <taxon>Actinomycetota</taxon>
        <taxon>Actinomycetes</taxon>
        <taxon>Kineosporiales</taxon>
        <taxon>Kineosporiaceae</taxon>
        <taxon>Kineosporia</taxon>
    </lineage>
</organism>
<dbReference type="EMBL" id="JAJOMB010000018">
    <property type="protein sequence ID" value="MCD5314811.1"/>
    <property type="molecule type" value="Genomic_DNA"/>
</dbReference>
<name>A0A9X1NKF8_9ACTN</name>
<evidence type="ECO:0000313" key="2">
    <source>
        <dbReference type="Proteomes" id="UP001138997"/>
    </source>
</evidence>
<accession>A0A9X1NKF8</accession>